<evidence type="ECO:0000313" key="9">
    <source>
        <dbReference type="Proteomes" id="UP001152321"/>
    </source>
</evidence>
<evidence type="ECO:0000259" key="6">
    <source>
        <dbReference type="PROSITE" id="PS50006"/>
    </source>
</evidence>
<dbReference type="PANTHER" id="PTHR32071:SF117">
    <property type="entry name" value="PTS-DEPENDENT DIHYDROXYACETONE KINASE OPERON REGULATORY PROTEIN-RELATED"/>
    <property type="match status" value="1"/>
</dbReference>
<dbReference type="Gene3D" id="2.60.200.20">
    <property type="match status" value="1"/>
</dbReference>
<dbReference type="Gene3D" id="1.10.8.60">
    <property type="match status" value="1"/>
</dbReference>
<dbReference type="SUPFAM" id="SSF46689">
    <property type="entry name" value="Homeodomain-like"/>
    <property type="match status" value="1"/>
</dbReference>
<dbReference type="CDD" id="cd00060">
    <property type="entry name" value="FHA"/>
    <property type="match status" value="1"/>
</dbReference>
<dbReference type="Pfam" id="PF02954">
    <property type="entry name" value="HTH_8"/>
    <property type="match status" value="1"/>
</dbReference>
<dbReference type="InterPro" id="IPR008984">
    <property type="entry name" value="SMAD_FHA_dom_sf"/>
</dbReference>
<keyword evidence="4" id="KW-0238">DNA-binding</keyword>
<evidence type="ECO:0000313" key="8">
    <source>
        <dbReference type="EMBL" id="MDG0816778.1"/>
    </source>
</evidence>
<dbReference type="Gene3D" id="3.40.50.300">
    <property type="entry name" value="P-loop containing nucleotide triphosphate hydrolases"/>
    <property type="match status" value="1"/>
</dbReference>
<keyword evidence="9" id="KW-1185">Reference proteome</keyword>
<dbReference type="Gene3D" id="1.10.10.60">
    <property type="entry name" value="Homeodomain-like"/>
    <property type="match status" value="1"/>
</dbReference>
<dbReference type="RefSeq" id="WP_277578256.1">
    <property type="nucleotide sequence ID" value="NZ_JANRMI010000003.1"/>
</dbReference>
<dbReference type="SMART" id="SM00240">
    <property type="entry name" value="FHA"/>
    <property type="match status" value="1"/>
</dbReference>
<dbReference type="CDD" id="cd00009">
    <property type="entry name" value="AAA"/>
    <property type="match status" value="1"/>
</dbReference>
<evidence type="ECO:0000256" key="3">
    <source>
        <dbReference type="ARBA" id="ARBA00023015"/>
    </source>
</evidence>
<dbReference type="PROSITE" id="PS50045">
    <property type="entry name" value="SIGMA54_INTERACT_4"/>
    <property type="match status" value="1"/>
</dbReference>
<sequence length="412" mass="46392">MTPTTQAFLKTFGDNAKTLSVSDFATLGKDVNCQIQLDGEDIAERHCRLERKEAGFLIRDMRTSFGTFVNDAKIVEALLQEGDIIRIGSQELLFTLEKEQQSSFPLRSRNEVWHEELQVLGNVAKTDFPVLILGPSGTGKDVIASALHENSLRKNGPFMSVNCSALSETLIESELFGHIKGSFTGAINDRKGAFESARGGTLFLDEIGDLSYSLQAKLLRALENGEIRPVGADRNVKTDVRIIAATHQNLSEKIREGAFRSDLYFRLNVVNVTPPALVLRMEDFDELLYSFAKKMKVRFSFNAISRMKKHPWPGNIRELKNLVTRAAALYPRIQIEDYHIEKLLDKSLLSHAESTPANNIPVIKEIEKQMIIKRLAVNKGNQRRTALDLGMPKSTLHDRLKYYNIDLENFKA</sequence>
<dbReference type="PROSITE" id="PS50006">
    <property type="entry name" value="FHA_DOMAIN"/>
    <property type="match status" value="1"/>
</dbReference>
<dbReference type="InterPro" id="IPR009057">
    <property type="entry name" value="Homeodomain-like_sf"/>
</dbReference>
<dbReference type="Pfam" id="PF00158">
    <property type="entry name" value="Sigma54_activat"/>
    <property type="match status" value="1"/>
</dbReference>
<comment type="caution">
    <text evidence="8">The sequence shown here is derived from an EMBL/GenBank/DDBJ whole genome shotgun (WGS) entry which is preliminary data.</text>
</comment>
<keyword evidence="2" id="KW-0067">ATP-binding</keyword>
<name>A0ABT6DJ07_9BACT</name>
<dbReference type="Proteomes" id="UP001152321">
    <property type="component" value="Unassembled WGS sequence"/>
</dbReference>
<evidence type="ECO:0000256" key="4">
    <source>
        <dbReference type="ARBA" id="ARBA00023125"/>
    </source>
</evidence>
<accession>A0ABT6DJ07</accession>
<dbReference type="PROSITE" id="PS00688">
    <property type="entry name" value="SIGMA54_INTERACT_3"/>
    <property type="match status" value="1"/>
</dbReference>
<dbReference type="InterPro" id="IPR025944">
    <property type="entry name" value="Sigma_54_int_dom_CS"/>
</dbReference>
<dbReference type="InterPro" id="IPR002197">
    <property type="entry name" value="HTH_Fis"/>
</dbReference>
<protein>
    <submittedName>
        <fullName evidence="8">Sigma 54-dependent Fis family transcriptional regulator</fullName>
    </submittedName>
</protein>
<dbReference type="SUPFAM" id="SSF52540">
    <property type="entry name" value="P-loop containing nucleoside triphosphate hydrolases"/>
    <property type="match status" value="1"/>
</dbReference>
<dbReference type="Pfam" id="PF00498">
    <property type="entry name" value="FHA"/>
    <property type="match status" value="1"/>
</dbReference>
<dbReference type="SUPFAM" id="SSF49879">
    <property type="entry name" value="SMAD/FHA domain"/>
    <property type="match status" value="1"/>
</dbReference>
<dbReference type="InterPro" id="IPR000253">
    <property type="entry name" value="FHA_dom"/>
</dbReference>
<evidence type="ECO:0000256" key="5">
    <source>
        <dbReference type="ARBA" id="ARBA00023163"/>
    </source>
</evidence>
<gene>
    <name evidence="8" type="ORF">NWE73_10410</name>
</gene>
<dbReference type="Pfam" id="PF25601">
    <property type="entry name" value="AAA_lid_14"/>
    <property type="match status" value="1"/>
</dbReference>
<feature type="domain" description="Sigma-54 factor interaction" evidence="7">
    <location>
        <begin position="106"/>
        <end position="328"/>
    </location>
</feature>
<keyword evidence="1" id="KW-0547">Nucleotide-binding</keyword>
<dbReference type="EMBL" id="JANRMI010000003">
    <property type="protein sequence ID" value="MDG0816778.1"/>
    <property type="molecule type" value="Genomic_DNA"/>
</dbReference>
<organism evidence="8 9">
    <name type="scientific">Bdellovibrio svalbardensis</name>
    <dbReference type="NCBI Taxonomy" id="2972972"/>
    <lineage>
        <taxon>Bacteria</taxon>
        <taxon>Pseudomonadati</taxon>
        <taxon>Bdellovibrionota</taxon>
        <taxon>Bdellovibrionia</taxon>
        <taxon>Bdellovibrionales</taxon>
        <taxon>Pseudobdellovibrionaceae</taxon>
        <taxon>Bdellovibrio</taxon>
    </lineage>
</organism>
<feature type="domain" description="FHA" evidence="6">
    <location>
        <begin position="25"/>
        <end position="74"/>
    </location>
</feature>
<reference evidence="8" key="1">
    <citation type="submission" date="2022-08" db="EMBL/GenBank/DDBJ databases">
        <title>Novel Bdellovibrio Species Isolated from Svalbard: Designation Bdellovibrio svalbardensis.</title>
        <authorList>
            <person name="Mitchell R.J."/>
            <person name="Choi S.Y."/>
        </authorList>
    </citation>
    <scope>NUCLEOTIDE SEQUENCE</scope>
    <source>
        <strain evidence="8">PAP01</strain>
    </source>
</reference>
<dbReference type="SMART" id="SM00382">
    <property type="entry name" value="AAA"/>
    <property type="match status" value="1"/>
</dbReference>
<dbReference type="PANTHER" id="PTHR32071">
    <property type="entry name" value="TRANSCRIPTIONAL REGULATORY PROTEIN"/>
    <property type="match status" value="1"/>
</dbReference>
<proteinExistence type="predicted"/>
<dbReference type="InterPro" id="IPR058031">
    <property type="entry name" value="AAA_lid_NorR"/>
</dbReference>
<keyword evidence="3" id="KW-0805">Transcription regulation</keyword>
<evidence type="ECO:0000256" key="2">
    <source>
        <dbReference type="ARBA" id="ARBA00022840"/>
    </source>
</evidence>
<dbReference type="InterPro" id="IPR002078">
    <property type="entry name" value="Sigma_54_int"/>
</dbReference>
<dbReference type="InterPro" id="IPR003593">
    <property type="entry name" value="AAA+_ATPase"/>
</dbReference>
<keyword evidence="5" id="KW-0804">Transcription</keyword>
<evidence type="ECO:0000256" key="1">
    <source>
        <dbReference type="ARBA" id="ARBA00022741"/>
    </source>
</evidence>
<evidence type="ECO:0000259" key="7">
    <source>
        <dbReference type="PROSITE" id="PS50045"/>
    </source>
</evidence>
<dbReference type="InterPro" id="IPR027417">
    <property type="entry name" value="P-loop_NTPase"/>
</dbReference>